<dbReference type="Pfam" id="PF13720">
    <property type="entry name" value="Acetyltransf_11"/>
    <property type="match status" value="1"/>
</dbReference>
<dbReference type="PIRSF" id="PIRSF000456">
    <property type="entry name" value="UDP-GlcNAc_acltr"/>
    <property type="match status" value="1"/>
</dbReference>
<dbReference type="InterPro" id="IPR001451">
    <property type="entry name" value="Hexapep"/>
</dbReference>
<evidence type="ECO:0000256" key="2">
    <source>
        <dbReference type="ARBA" id="ARBA00022556"/>
    </source>
</evidence>
<sequence length="264" mass="27999">MVRIHPTAVVSSQANLADSVLVGPYAIIEAQAELAAGVRIGPHAVVRSHVLLAEGVRVDAHSVLGGEPQDLSHQGASTRLEVGRRTVIRESAIVHRATRTDRPTRIGAGCFLMGHSHVGHDCQLGDHVILSHGAVLGGHVTVDAHAVIGGMAGVHQRVRIGRQAMVGGMAKVVRDVLPFSVVDGNPGSHRGLNTVGLRRSGIDMDDYRALRAIFHQLRDKRHPAGTSENGMVAEVTAFLTAPSRRGISPFHVPPSTERAADADR</sequence>
<evidence type="ECO:0000313" key="8">
    <source>
        <dbReference type="EMBL" id="SFO94040.1"/>
    </source>
</evidence>
<dbReference type="OrthoDB" id="2643438at2"/>
<dbReference type="SUPFAM" id="SSF51161">
    <property type="entry name" value="Trimeric LpxA-like enzymes"/>
    <property type="match status" value="1"/>
</dbReference>
<dbReference type="GO" id="GO:0009245">
    <property type="term" value="P:lipid A biosynthetic process"/>
    <property type="evidence" value="ECO:0007669"/>
    <property type="project" value="UniProtKB-KW"/>
</dbReference>
<gene>
    <name evidence="8" type="ORF">SAMN05421810_101465</name>
</gene>
<evidence type="ECO:0000256" key="4">
    <source>
        <dbReference type="ARBA" id="ARBA00022737"/>
    </source>
</evidence>
<dbReference type="InterPro" id="IPR029098">
    <property type="entry name" value="Acetyltransf_C"/>
</dbReference>
<feature type="domain" description="UDP N-acetylglucosamine O-acyltransferase C-terminal" evidence="7">
    <location>
        <begin position="175"/>
        <end position="247"/>
    </location>
</feature>
<dbReference type="NCBIfam" id="TIGR01852">
    <property type="entry name" value="lipid_A_lpxA"/>
    <property type="match status" value="1"/>
</dbReference>
<evidence type="ECO:0000256" key="5">
    <source>
        <dbReference type="ARBA" id="ARBA00023098"/>
    </source>
</evidence>
<dbReference type="GO" id="GO:0016020">
    <property type="term" value="C:membrane"/>
    <property type="evidence" value="ECO:0007669"/>
    <property type="project" value="GOC"/>
</dbReference>
<dbReference type="InterPro" id="IPR018357">
    <property type="entry name" value="Hexapep_transf_CS"/>
</dbReference>
<keyword evidence="3 8" id="KW-0808">Transferase</keyword>
<dbReference type="EMBL" id="FOWW01000001">
    <property type="protein sequence ID" value="SFO94040.1"/>
    <property type="molecule type" value="Genomic_DNA"/>
</dbReference>
<dbReference type="InterPro" id="IPR010137">
    <property type="entry name" value="Lipid_A_LpxA"/>
</dbReference>
<accession>A0A1I5L9T0</accession>
<dbReference type="GO" id="GO:0008780">
    <property type="term" value="F:acyl-[acyl-carrier-protein]-UDP-N-acetylglucosamine O-acyltransferase activity"/>
    <property type="evidence" value="ECO:0007669"/>
    <property type="project" value="InterPro"/>
</dbReference>
<dbReference type="NCBIfam" id="NF003657">
    <property type="entry name" value="PRK05289.1"/>
    <property type="match status" value="1"/>
</dbReference>
<keyword evidence="1" id="KW-0444">Lipid biosynthesis</keyword>
<dbReference type="Gene3D" id="2.160.10.10">
    <property type="entry name" value="Hexapeptide repeat proteins"/>
    <property type="match status" value="1"/>
</dbReference>
<reference evidence="9" key="1">
    <citation type="submission" date="2016-10" db="EMBL/GenBank/DDBJ databases">
        <authorList>
            <person name="Varghese N."/>
            <person name="Submissions S."/>
        </authorList>
    </citation>
    <scope>NUCLEOTIDE SEQUENCE [LARGE SCALE GENOMIC DNA]</scope>
    <source>
        <strain evidence="9">CGMCC 4.5579</strain>
    </source>
</reference>
<dbReference type="Pfam" id="PF00132">
    <property type="entry name" value="Hexapep"/>
    <property type="match status" value="1"/>
</dbReference>
<dbReference type="Proteomes" id="UP000198727">
    <property type="component" value="Unassembled WGS sequence"/>
</dbReference>
<keyword evidence="9" id="KW-1185">Reference proteome</keyword>
<keyword evidence="6 8" id="KW-0012">Acyltransferase</keyword>
<keyword evidence="4" id="KW-0677">Repeat</keyword>
<evidence type="ECO:0000313" key="9">
    <source>
        <dbReference type="Proteomes" id="UP000198727"/>
    </source>
</evidence>
<evidence type="ECO:0000259" key="7">
    <source>
        <dbReference type="Pfam" id="PF13720"/>
    </source>
</evidence>
<dbReference type="PANTHER" id="PTHR43480">
    <property type="entry name" value="ACYL-[ACYL-CARRIER-PROTEIN]--UDP-N-ACETYLGLUCOSAMINE O-ACYLTRANSFERASE"/>
    <property type="match status" value="1"/>
</dbReference>
<keyword evidence="2" id="KW-0441">Lipid A biosynthesis</keyword>
<evidence type="ECO:0000256" key="1">
    <source>
        <dbReference type="ARBA" id="ARBA00022516"/>
    </source>
</evidence>
<dbReference type="PANTHER" id="PTHR43480:SF1">
    <property type="entry name" value="ACYL-[ACYL-CARRIER-PROTEIN]--UDP-N-ACETYLGLUCOSAMINE O-ACYLTRANSFERASE, MITOCHONDRIAL-RELATED"/>
    <property type="match status" value="1"/>
</dbReference>
<keyword evidence="5" id="KW-0443">Lipid metabolism</keyword>
<dbReference type="STRING" id="587909.SAMN05421810_101465"/>
<dbReference type="PROSITE" id="PS00101">
    <property type="entry name" value="HEXAPEP_TRANSFERASES"/>
    <property type="match status" value="2"/>
</dbReference>
<dbReference type="InterPro" id="IPR011004">
    <property type="entry name" value="Trimer_LpxA-like_sf"/>
</dbReference>
<name>A0A1I5L9T0_9PSEU</name>
<evidence type="ECO:0000256" key="3">
    <source>
        <dbReference type="ARBA" id="ARBA00022679"/>
    </source>
</evidence>
<organism evidence="8 9">
    <name type="scientific">Amycolatopsis arida</name>
    <dbReference type="NCBI Taxonomy" id="587909"/>
    <lineage>
        <taxon>Bacteria</taxon>
        <taxon>Bacillati</taxon>
        <taxon>Actinomycetota</taxon>
        <taxon>Actinomycetes</taxon>
        <taxon>Pseudonocardiales</taxon>
        <taxon>Pseudonocardiaceae</taxon>
        <taxon>Amycolatopsis</taxon>
    </lineage>
</organism>
<dbReference type="AlphaFoldDB" id="A0A1I5L9T0"/>
<protein>
    <submittedName>
        <fullName evidence="8">UDP-N-acetylglucosamine acyltransferase</fullName>
    </submittedName>
</protein>
<proteinExistence type="predicted"/>
<evidence type="ECO:0000256" key="6">
    <source>
        <dbReference type="ARBA" id="ARBA00023315"/>
    </source>
</evidence>